<dbReference type="Gene3D" id="2.60.40.150">
    <property type="entry name" value="C2 domain"/>
    <property type="match status" value="1"/>
</dbReference>
<dbReference type="RefSeq" id="XP_645377.1">
    <property type="nucleotide sequence ID" value="XM_640285.1"/>
</dbReference>
<keyword evidence="3" id="KW-1185">Reference proteome</keyword>
<dbReference type="FunCoup" id="Q86JM8">
    <property type="interactions" value="34"/>
</dbReference>
<comment type="caution">
    <text evidence="2">The sequence shown here is derived from an EMBL/GenBank/DDBJ whole genome shotgun (WGS) entry which is preliminary data.</text>
</comment>
<dbReference type="PhylomeDB" id="Q86JM8"/>
<dbReference type="Proteomes" id="UP000002195">
    <property type="component" value="Unassembled WGS sequence"/>
</dbReference>
<proteinExistence type="predicted"/>
<dbReference type="InParanoid" id="Q86JM8"/>
<dbReference type="InterPro" id="IPR000008">
    <property type="entry name" value="C2_dom"/>
</dbReference>
<reference evidence="2 3" key="1">
    <citation type="journal article" date="2005" name="Nature">
        <title>The genome of the social amoeba Dictyostelium discoideum.</title>
        <authorList>
            <consortium name="The Dictyostelium discoideum Sequencing Consortium"/>
            <person name="Eichinger L."/>
            <person name="Pachebat J.A."/>
            <person name="Glockner G."/>
            <person name="Rajandream M.A."/>
            <person name="Sucgang R."/>
            <person name="Berriman M."/>
            <person name="Song J."/>
            <person name="Olsen R."/>
            <person name="Szafranski K."/>
            <person name="Xu Q."/>
            <person name="Tunggal B."/>
            <person name="Kummerfeld S."/>
            <person name="Madera M."/>
            <person name="Konfortov B.A."/>
            <person name="Rivero F."/>
            <person name="Bankier A.T."/>
            <person name="Lehmann R."/>
            <person name="Hamlin N."/>
            <person name="Davies R."/>
            <person name="Gaudet P."/>
            <person name="Fey P."/>
            <person name="Pilcher K."/>
            <person name="Chen G."/>
            <person name="Saunders D."/>
            <person name="Sodergren E."/>
            <person name="Davis P."/>
            <person name="Kerhornou A."/>
            <person name="Nie X."/>
            <person name="Hall N."/>
            <person name="Anjard C."/>
            <person name="Hemphill L."/>
            <person name="Bason N."/>
            <person name="Farbrother P."/>
            <person name="Desany B."/>
            <person name="Just E."/>
            <person name="Morio T."/>
            <person name="Rost R."/>
            <person name="Churcher C."/>
            <person name="Cooper J."/>
            <person name="Haydock S."/>
            <person name="van Driessche N."/>
            <person name="Cronin A."/>
            <person name="Goodhead I."/>
            <person name="Muzny D."/>
            <person name="Mourier T."/>
            <person name="Pain A."/>
            <person name="Lu M."/>
            <person name="Harper D."/>
            <person name="Lindsay R."/>
            <person name="Hauser H."/>
            <person name="James K."/>
            <person name="Quiles M."/>
            <person name="Madan Babu M."/>
            <person name="Saito T."/>
            <person name="Buchrieser C."/>
            <person name="Wardroper A."/>
            <person name="Felder M."/>
            <person name="Thangavelu M."/>
            <person name="Johnson D."/>
            <person name="Knights A."/>
            <person name="Loulseged H."/>
            <person name="Mungall K."/>
            <person name="Oliver K."/>
            <person name="Price C."/>
            <person name="Quail M.A."/>
            <person name="Urushihara H."/>
            <person name="Hernandez J."/>
            <person name="Rabbinowitsch E."/>
            <person name="Steffen D."/>
            <person name="Sanders M."/>
            <person name="Ma J."/>
            <person name="Kohara Y."/>
            <person name="Sharp S."/>
            <person name="Simmonds M."/>
            <person name="Spiegler S."/>
            <person name="Tivey A."/>
            <person name="Sugano S."/>
            <person name="White B."/>
            <person name="Walker D."/>
            <person name="Woodward J."/>
            <person name="Winckler T."/>
            <person name="Tanaka Y."/>
            <person name="Shaulsky G."/>
            <person name="Schleicher M."/>
            <person name="Weinstock G."/>
            <person name="Rosenthal A."/>
            <person name="Cox E.C."/>
            <person name="Chisholm R.L."/>
            <person name="Gibbs R."/>
            <person name="Loomis W.F."/>
            <person name="Platzer M."/>
            <person name="Kay R.R."/>
            <person name="Williams J."/>
            <person name="Dear P.H."/>
            <person name="Noegel A.A."/>
            <person name="Barrell B."/>
            <person name="Kuspa A."/>
        </authorList>
    </citation>
    <scope>NUCLEOTIDE SEQUENCE [LARGE SCALE GENOMIC DNA]</scope>
    <source>
        <strain evidence="2 3">AX4</strain>
    </source>
</reference>
<dbReference type="HOGENOM" id="CLU_1095933_0_0_1"/>
<gene>
    <name evidence="2" type="primary">egeA</name>
    <name evidence="2" type="ORF">DDB_G0272002</name>
</gene>
<dbReference type="SMR" id="Q86JM8"/>
<dbReference type="PaxDb" id="44689-DDB0231447"/>
<dbReference type="PROSITE" id="PS50004">
    <property type="entry name" value="C2"/>
    <property type="match status" value="1"/>
</dbReference>
<dbReference type="GO" id="GO:0005829">
    <property type="term" value="C:cytosol"/>
    <property type="evidence" value="ECO:0000314"/>
    <property type="project" value="dictyBase"/>
</dbReference>
<protein>
    <submittedName>
        <fullName evidence="2">C2 domain-containing protein</fullName>
    </submittedName>
</protein>
<dbReference type="OMA" id="GWIKSHK"/>
<dbReference type="SMART" id="SM00239">
    <property type="entry name" value="C2"/>
    <property type="match status" value="1"/>
</dbReference>
<dbReference type="GO" id="GO:0010628">
    <property type="term" value="P:positive regulation of gene expression"/>
    <property type="evidence" value="ECO:0000315"/>
    <property type="project" value="dictyBase"/>
</dbReference>
<dbReference type="FunFam" id="2.60.40.150:FF:000550">
    <property type="entry name" value="C2 domain-containing protein"/>
    <property type="match status" value="1"/>
</dbReference>
<evidence type="ECO:0000259" key="1">
    <source>
        <dbReference type="PROSITE" id="PS50004"/>
    </source>
</evidence>
<name>Q86JM8_DICDI</name>
<dbReference type="GO" id="GO:0031152">
    <property type="term" value="P:aggregation involved in sorocarp development"/>
    <property type="evidence" value="ECO:0000315"/>
    <property type="project" value="dictyBase"/>
</dbReference>
<evidence type="ECO:0000313" key="2">
    <source>
        <dbReference type="EMBL" id="EAL71435.1"/>
    </source>
</evidence>
<dbReference type="PANTHER" id="PTHR47800">
    <property type="entry name" value="C2 DOMAIN-CONTAINING PROTEIN"/>
    <property type="match status" value="1"/>
</dbReference>
<accession>Q86JM8</accession>
<dbReference type="PANTHER" id="PTHR47800:SF4">
    <property type="entry name" value="C2 DOMAIN-CONTAINING PROTEIN"/>
    <property type="match status" value="1"/>
</dbReference>
<dbReference type="PRINTS" id="PR00360">
    <property type="entry name" value="C2DOMAIN"/>
</dbReference>
<dbReference type="SUPFAM" id="SSF49562">
    <property type="entry name" value="C2 domain (Calcium/lipid-binding domain, CaLB)"/>
    <property type="match status" value="1"/>
</dbReference>
<evidence type="ECO:0000313" key="3">
    <source>
        <dbReference type="Proteomes" id="UP000002195"/>
    </source>
</evidence>
<organism evidence="2 3">
    <name type="scientific">Dictyostelium discoideum</name>
    <name type="common">Social amoeba</name>
    <dbReference type="NCBI Taxonomy" id="44689"/>
    <lineage>
        <taxon>Eukaryota</taxon>
        <taxon>Amoebozoa</taxon>
        <taxon>Evosea</taxon>
        <taxon>Eumycetozoa</taxon>
        <taxon>Dictyostelia</taxon>
        <taxon>Dictyosteliales</taxon>
        <taxon>Dictyosteliaceae</taxon>
        <taxon>Dictyostelium</taxon>
    </lineage>
</organism>
<dbReference type="dictyBase" id="DDB_G0272002">
    <property type="gene designation" value="egeA"/>
</dbReference>
<dbReference type="InterPro" id="IPR035892">
    <property type="entry name" value="C2_domain_sf"/>
</dbReference>
<dbReference type="AlphaFoldDB" id="Q86JM8"/>
<dbReference type="Pfam" id="PF00168">
    <property type="entry name" value="C2"/>
    <property type="match status" value="1"/>
</dbReference>
<feature type="domain" description="C2" evidence="1">
    <location>
        <begin position="27"/>
        <end position="143"/>
    </location>
</feature>
<dbReference type="VEuPathDB" id="AmoebaDB:DDB_G0272002"/>
<accession>Q55A89</accession>
<dbReference type="eggNOG" id="KOG1032">
    <property type="taxonomic scope" value="Eukaryota"/>
</dbReference>
<dbReference type="KEGG" id="ddi:DDB_G0272002"/>
<dbReference type="EMBL" id="AAFI02000007">
    <property type="protein sequence ID" value="EAL71435.1"/>
    <property type="molecule type" value="Genomic_DNA"/>
</dbReference>
<dbReference type="GeneID" id="8618266"/>
<sequence>MMQAPMIAATNPNCPIAIVANHKLSLPPGACPFVVNPNGNGKIRIRLISASNLISADANGYSDPYIKVKSTSIDSMKVTKVIEKNLNPVWNEEVVLDISSVGRELFIFDVYDSDKVGNDDLLGFVGVDLSLLPLGIEVLTCENLSFAKHGVLQIGITALDFGLTNIPPNYLHAYTEWRNTLPGHQRKEFKKLKKHKDSCGPYANKVVHEDYKVTNGYLKRKKSKREKTAKGFVKGLKIAGKVSLKVLDSATEDD</sequence>